<sequence>MPFRDANRCCLGQKRCYSPVNALLRQPAFIARLSPPYGRESWFCTPRAGWRSVILPTSLATVFFCHSGASGLKAWD</sequence>
<gene>
    <name evidence="1" type="ordered locus">CKO_00242</name>
</gene>
<keyword evidence="2" id="KW-1185">Reference proteome</keyword>
<reference evidence="1 2" key="1">
    <citation type="submission" date="2007-08" db="EMBL/GenBank/DDBJ databases">
        <authorList>
            <consortium name="The Citrobacter koseri Genome Sequencing Project"/>
            <person name="McClelland M."/>
            <person name="Sanderson E.K."/>
            <person name="Porwollik S."/>
            <person name="Spieth J."/>
            <person name="Clifton W.S."/>
            <person name="Latreille P."/>
            <person name="Courtney L."/>
            <person name="Wang C."/>
            <person name="Pepin K."/>
            <person name="Bhonagiri V."/>
            <person name="Nash W."/>
            <person name="Johnson M."/>
            <person name="Thiruvilangam P."/>
            <person name="Wilson R."/>
        </authorList>
    </citation>
    <scope>NUCLEOTIDE SEQUENCE [LARGE SCALE GENOMIC DNA]</scope>
    <source>
        <strain evidence="2">ATCC BAA-895 / CDC 4225-83 / SGSC4696</strain>
    </source>
</reference>
<protein>
    <submittedName>
        <fullName evidence="1">Uncharacterized protein</fullName>
    </submittedName>
</protein>
<dbReference type="Proteomes" id="UP000008148">
    <property type="component" value="Chromosome"/>
</dbReference>
<organism evidence="1 2">
    <name type="scientific">Citrobacter koseri (strain ATCC BAA-895 / CDC 4225-83 / SGSC4696)</name>
    <dbReference type="NCBI Taxonomy" id="290338"/>
    <lineage>
        <taxon>Bacteria</taxon>
        <taxon>Pseudomonadati</taxon>
        <taxon>Pseudomonadota</taxon>
        <taxon>Gammaproteobacteria</taxon>
        <taxon>Enterobacterales</taxon>
        <taxon>Enterobacteriaceae</taxon>
        <taxon>Citrobacter</taxon>
    </lineage>
</organism>
<dbReference type="HOGENOM" id="CLU_2647962_0_0_6"/>
<dbReference type="EMBL" id="CP000822">
    <property type="protein sequence ID" value="ABV11406.1"/>
    <property type="molecule type" value="Genomic_DNA"/>
</dbReference>
<dbReference type="KEGG" id="cko:CKO_00242"/>
<accession>A8AD43</accession>
<evidence type="ECO:0000313" key="2">
    <source>
        <dbReference type="Proteomes" id="UP000008148"/>
    </source>
</evidence>
<proteinExistence type="predicted"/>
<name>A8AD43_CITK8</name>
<dbReference type="AlphaFoldDB" id="A8AD43"/>
<evidence type="ECO:0000313" key="1">
    <source>
        <dbReference type="EMBL" id="ABV11406.1"/>
    </source>
</evidence>